<dbReference type="AlphaFoldDB" id="A0AAD5FQ25"/>
<dbReference type="InterPro" id="IPR056475">
    <property type="entry name" value="GBD_Hemicentin/VWA7"/>
</dbReference>
<reference evidence="2" key="1">
    <citation type="submission" date="2018-07" db="EMBL/GenBank/DDBJ databases">
        <title>Comparative genomics of catfishes provides insights into carnivory and benthic adaptation.</title>
        <authorList>
            <person name="Zhang Y."/>
            <person name="Wang D."/>
            <person name="Peng Z."/>
            <person name="Zheng S."/>
            <person name="Shao F."/>
            <person name="Tao W."/>
        </authorList>
    </citation>
    <scope>NUCLEOTIDE SEQUENCE</scope>
    <source>
        <strain evidence="2">Chongqing</strain>
    </source>
</reference>
<sequence length="108" mass="11624">MLTNGFSSRRRRSAAPVDGQQQVLNELYKDLAEASGGQAIEVTKTTLSQATDIIAATSRSTLVIIFQVIRNPGKPENFPVFVDSSVKNLAIYITGSSPYYTITSPSGV</sequence>
<protein>
    <submittedName>
        <fullName evidence="2">von Willebrand factor A domain-containing protein 7 isoform X1</fullName>
    </submittedName>
</protein>
<feature type="domain" description="Hemicentin/VWA7 galactose-binding" evidence="1">
    <location>
        <begin position="63"/>
        <end position="108"/>
    </location>
</feature>
<gene>
    <name evidence="2" type="ORF">C0J50_15265</name>
</gene>
<evidence type="ECO:0000313" key="3">
    <source>
        <dbReference type="Proteomes" id="UP001205998"/>
    </source>
</evidence>
<dbReference type="PANTHER" id="PTHR14905">
    <property type="entry name" value="NG37"/>
    <property type="match status" value="1"/>
</dbReference>
<evidence type="ECO:0000313" key="2">
    <source>
        <dbReference type="EMBL" id="KAI5625150.1"/>
    </source>
</evidence>
<evidence type="ECO:0000259" key="1">
    <source>
        <dbReference type="Pfam" id="PF23560"/>
    </source>
</evidence>
<dbReference type="Pfam" id="PF23560">
    <property type="entry name" value="GBD_Hemicentin"/>
    <property type="match status" value="1"/>
</dbReference>
<proteinExistence type="predicted"/>
<dbReference type="Proteomes" id="UP001205998">
    <property type="component" value="Unassembled WGS sequence"/>
</dbReference>
<dbReference type="InterPro" id="IPR052577">
    <property type="entry name" value="VWA7"/>
</dbReference>
<organism evidence="2 3">
    <name type="scientific">Silurus asotus</name>
    <name type="common">Amur catfish</name>
    <name type="synonym">Parasilurus asotus</name>
    <dbReference type="NCBI Taxonomy" id="30991"/>
    <lineage>
        <taxon>Eukaryota</taxon>
        <taxon>Metazoa</taxon>
        <taxon>Chordata</taxon>
        <taxon>Craniata</taxon>
        <taxon>Vertebrata</taxon>
        <taxon>Euteleostomi</taxon>
        <taxon>Actinopterygii</taxon>
        <taxon>Neopterygii</taxon>
        <taxon>Teleostei</taxon>
        <taxon>Ostariophysi</taxon>
        <taxon>Siluriformes</taxon>
        <taxon>Siluridae</taxon>
        <taxon>Silurus</taxon>
    </lineage>
</organism>
<name>A0AAD5FQ25_SILAS</name>
<dbReference type="PANTHER" id="PTHR14905:SF18">
    <property type="entry name" value="VON WILLEBRAND FACTOR A DOMAIN-CONTAINING 10, TANDEM DUPLICATE 1-RELATED"/>
    <property type="match status" value="1"/>
</dbReference>
<keyword evidence="3" id="KW-1185">Reference proteome</keyword>
<feature type="non-terminal residue" evidence="2">
    <location>
        <position position="1"/>
    </location>
</feature>
<dbReference type="EMBL" id="MU551567">
    <property type="protein sequence ID" value="KAI5625150.1"/>
    <property type="molecule type" value="Genomic_DNA"/>
</dbReference>
<comment type="caution">
    <text evidence="2">The sequence shown here is derived from an EMBL/GenBank/DDBJ whole genome shotgun (WGS) entry which is preliminary data.</text>
</comment>
<accession>A0AAD5FQ25</accession>